<dbReference type="GO" id="GO:0016853">
    <property type="term" value="F:isomerase activity"/>
    <property type="evidence" value="ECO:0007669"/>
    <property type="project" value="UniProtKB-KW"/>
</dbReference>
<comment type="subcellular location">
    <subcellularLocation>
        <location evidence="1">Cell envelope</location>
    </subcellularLocation>
</comment>
<keyword evidence="4" id="KW-0812">Transmembrane</keyword>
<proteinExistence type="predicted"/>
<name>A0A2T0UC75_9SPHI</name>
<dbReference type="PANTHER" id="PTHR42852:SF17">
    <property type="entry name" value="THIOREDOXIN-LIKE PROTEIN HI_1115"/>
    <property type="match status" value="1"/>
</dbReference>
<keyword evidence="6" id="KW-0413">Isomerase</keyword>
<evidence type="ECO:0000313" key="7">
    <source>
        <dbReference type="Proteomes" id="UP000238034"/>
    </source>
</evidence>
<dbReference type="AlphaFoldDB" id="A0A2T0UC75"/>
<feature type="transmembrane region" description="Helical" evidence="4">
    <location>
        <begin position="12"/>
        <end position="30"/>
    </location>
</feature>
<sequence>MNRLLQFLRNNGFSLIIGIALIVLMVSPDAKSFVLRQMMLTGFFNASIDRNTSEDSNDSHVDFSFEDGNGTIQNTASLRNKVVFVNFWASWCPPCRAEFPSIEKLYSEFKDHPDVFFLMINEDSDPTTVKAYLNKEKYSVPLYRSVGSVPKEVYSGSLPTTVVLDKRGKVRLHHTGLANYSSAGFLKQIEELIRE</sequence>
<dbReference type="SUPFAM" id="SSF52833">
    <property type="entry name" value="Thioredoxin-like"/>
    <property type="match status" value="1"/>
</dbReference>
<dbReference type="PANTHER" id="PTHR42852">
    <property type="entry name" value="THIOL:DISULFIDE INTERCHANGE PROTEIN DSBE"/>
    <property type="match status" value="1"/>
</dbReference>
<evidence type="ECO:0000256" key="1">
    <source>
        <dbReference type="ARBA" id="ARBA00004196"/>
    </source>
</evidence>
<dbReference type="GO" id="GO:0017004">
    <property type="term" value="P:cytochrome complex assembly"/>
    <property type="evidence" value="ECO:0007669"/>
    <property type="project" value="UniProtKB-KW"/>
</dbReference>
<evidence type="ECO:0000256" key="2">
    <source>
        <dbReference type="ARBA" id="ARBA00022748"/>
    </source>
</evidence>
<accession>A0A2T0UC75</accession>
<keyword evidence="3" id="KW-0676">Redox-active center</keyword>
<dbReference type="RefSeq" id="WP_245925405.1">
    <property type="nucleotide sequence ID" value="NZ_PVTH01000001.1"/>
</dbReference>
<dbReference type="GO" id="GO:0030313">
    <property type="term" value="C:cell envelope"/>
    <property type="evidence" value="ECO:0007669"/>
    <property type="project" value="UniProtKB-SubCell"/>
</dbReference>
<dbReference type="InterPro" id="IPR013766">
    <property type="entry name" value="Thioredoxin_domain"/>
</dbReference>
<dbReference type="InterPro" id="IPR017937">
    <property type="entry name" value="Thioredoxin_CS"/>
</dbReference>
<evidence type="ECO:0000313" key="6">
    <source>
        <dbReference type="EMBL" id="PRY55540.1"/>
    </source>
</evidence>
<evidence type="ECO:0000256" key="4">
    <source>
        <dbReference type="SAM" id="Phobius"/>
    </source>
</evidence>
<evidence type="ECO:0000259" key="5">
    <source>
        <dbReference type="PROSITE" id="PS51352"/>
    </source>
</evidence>
<evidence type="ECO:0000256" key="3">
    <source>
        <dbReference type="ARBA" id="ARBA00023284"/>
    </source>
</evidence>
<dbReference type="Pfam" id="PF08534">
    <property type="entry name" value="Redoxin"/>
    <property type="match status" value="1"/>
</dbReference>
<dbReference type="Gene3D" id="3.40.30.10">
    <property type="entry name" value="Glutaredoxin"/>
    <property type="match status" value="1"/>
</dbReference>
<protein>
    <submittedName>
        <fullName evidence="6">Thiol-disulfide isomerase/thioredoxin</fullName>
    </submittedName>
</protein>
<dbReference type="InterPro" id="IPR036249">
    <property type="entry name" value="Thioredoxin-like_sf"/>
</dbReference>
<dbReference type="InterPro" id="IPR013740">
    <property type="entry name" value="Redoxin"/>
</dbReference>
<dbReference type="EMBL" id="PVTH01000001">
    <property type="protein sequence ID" value="PRY55540.1"/>
    <property type="molecule type" value="Genomic_DNA"/>
</dbReference>
<dbReference type="CDD" id="cd02966">
    <property type="entry name" value="TlpA_like_family"/>
    <property type="match status" value="1"/>
</dbReference>
<keyword evidence="4" id="KW-0472">Membrane</keyword>
<keyword evidence="4" id="KW-1133">Transmembrane helix</keyword>
<dbReference type="PROSITE" id="PS51352">
    <property type="entry name" value="THIOREDOXIN_2"/>
    <property type="match status" value="1"/>
</dbReference>
<organism evidence="6 7">
    <name type="scientific">Arcticibacter pallidicorallinus</name>
    <dbReference type="NCBI Taxonomy" id="1259464"/>
    <lineage>
        <taxon>Bacteria</taxon>
        <taxon>Pseudomonadati</taxon>
        <taxon>Bacteroidota</taxon>
        <taxon>Sphingobacteriia</taxon>
        <taxon>Sphingobacteriales</taxon>
        <taxon>Sphingobacteriaceae</taxon>
        <taxon>Arcticibacter</taxon>
    </lineage>
</organism>
<comment type="caution">
    <text evidence="6">The sequence shown here is derived from an EMBL/GenBank/DDBJ whole genome shotgun (WGS) entry which is preliminary data.</text>
</comment>
<keyword evidence="7" id="KW-1185">Reference proteome</keyword>
<dbReference type="Proteomes" id="UP000238034">
    <property type="component" value="Unassembled WGS sequence"/>
</dbReference>
<dbReference type="GO" id="GO:0016491">
    <property type="term" value="F:oxidoreductase activity"/>
    <property type="evidence" value="ECO:0007669"/>
    <property type="project" value="InterPro"/>
</dbReference>
<reference evidence="6 7" key="1">
    <citation type="submission" date="2018-03" db="EMBL/GenBank/DDBJ databases">
        <title>Genomic Encyclopedia of Type Strains, Phase III (KMG-III): the genomes of soil and plant-associated and newly described type strains.</title>
        <authorList>
            <person name="Whitman W."/>
        </authorList>
    </citation>
    <scope>NUCLEOTIDE SEQUENCE [LARGE SCALE GENOMIC DNA]</scope>
    <source>
        <strain evidence="6 7">CGMCC 1.9313</strain>
    </source>
</reference>
<feature type="domain" description="Thioredoxin" evidence="5">
    <location>
        <begin position="54"/>
        <end position="194"/>
    </location>
</feature>
<dbReference type="InterPro" id="IPR050553">
    <property type="entry name" value="Thioredoxin_ResA/DsbE_sf"/>
</dbReference>
<keyword evidence="2" id="KW-0201">Cytochrome c-type biogenesis</keyword>
<dbReference type="PROSITE" id="PS00194">
    <property type="entry name" value="THIOREDOXIN_1"/>
    <property type="match status" value="1"/>
</dbReference>
<gene>
    <name evidence="6" type="ORF">B0I27_101512</name>
</gene>